<keyword evidence="2" id="KW-1185">Reference proteome</keyword>
<evidence type="ECO:0000313" key="1">
    <source>
        <dbReference type="EMBL" id="MEE1877900.1"/>
    </source>
</evidence>
<reference evidence="1 2" key="1">
    <citation type="submission" date="2024-01" db="EMBL/GenBank/DDBJ databases">
        <title>The genome sequence of Erythrobacteraceae sp. strain 1XM1-14.</title>
        <authorList>
            <person name="Liu Y."/>
        </authorList>
    </citation>
    <scope>NUCLEOTIDE SEQUENCE [LARGE SCALE GENOMIC DNA]</scope>
    <source>
        <strain evidence="1 2">1XM1-14</strain>
    </source>
</reference>
<organism evidence="1 2">
    <name type="scientific">Altererythrobacter litoralis</name>
    <dbReference type="NCBI Taxonomy" id="3113904"/>
    <lineage>
        <taxon>Bacteria</taxon>
        <taxon>Pseudomonadati</taxon>
        <taxon>Pseudomonadota</taxon>
        <taxon>Alphaproteobacteria</taxon>
        <taxon>Sphingomonadales</taxon>
        <taxon>Erythrobacteraceae</taxon>
        <taxon>Altererythrobacter</taxon>
    </lineage>
</organism>
<dbReference type="EMBL" id="JAZDQV010000008">
    <property type="protein sequence ID" value="MEE1877900.1"/>
    <property type="molecule type" value="Genomic_DNA"/>
</dbReference>
<accession>A0ABU7GGH5</accession>
<gene>
    <name evidence="1" type="ORF">VRS74_09425</name>
</gene>
<dbReference type="InterPro" id="IPR007715">
    <property type="entry name" value="Coq4"/>
</dbReference>
<dbReference type="RefSeq" id="WP_354145001.1">
    <property type="nucleotide sequence ID" value="NZ_JAZDQV010000008.1"/>
</dbReference>
<name>A0ABU7GGH5_9SPHN</name>
<dbReference type="Proteomes" id="UP001343492">
    <property type="component" value="Unassembled WGS sequence"/>
</dbReference>
<dbReference type="Pfam" id="PF05019">
    <property type="entry name" value="Coq4"/>
    <property type="match status" value="1"/>
</dbReference>
<protein>
    <submittedName>
        <fullName evidence="1">Coq4 family protein</fullName>
    </submittedName>
</protein>
<sequence length="264" mass="30293">MTSLTDRPLVASGRKTSGFRPFKVWKHFRKLVADKEDTEQVFHIIEALKGRKGHRQAWNFIQSDEGKRMMREEVNIPKMLDDHARWADCGPNSVAQHYIRFMKREGLSAAGLVAESHKWSPPENRHQDQTEWYFERLRDTHDLFHVLTSYGRDGLGEACLLGFSYEQNHNLGILFIAYAGTRQRLKESKTNAPLFDAIREGRALGRAAAKIAHEDVEALMREDIDAARKRLNIGEPVIYRRCIAQLIEEGLADSDMRLPEPLAA</sequence>
<proteinExistence type="predicted"/>
<evidence type="ECO:0000313" key="2">
    <source>
        <dbReference type="Proteomes" id="UP001343492"/>
    </source>
</evidence>
<comment type="caution">
    <text evidence="1">The sequence shown here is derived from an EMBL/GenBank/DDBJ whole genome shotgun (WGS) entry which is preliminary data.</text>
</comment>